<sequence>MSEKQLMRRLRKITAVVVVISILLFLGGGFITSSLGRVQKDTMTTQMISEAEEYKANVLRKIKMDQQTLQTLASFFRFSNTISMIDTDAFANGLYESNRHNSFIQMGYFTEDGDGIRVTVDREIKKNVRMEDLEEELQASIGEAWQGESAVSRVYEDARTGEKVFSYAVPVYQGDEITGVLTAKDSIEAFEDILDDKTAMNGYGYVHMIGKEGKFLIRSKNKVVNRRVESIFDGNYITEAEKEKIREAIDNDESVFSKFRYQGTAYQIYLNPIGLNGWYLFCVDTMQGVNAPIYQMINVTRAIFIGVLCLSVFLLIYGYRMLRKNHKQLIKLAYYDPLTGAYNTVRFMQEMRDVLSGTEQYSVCVMNIHQFKFINEIFGRVQGDKLLCHVSRVLKESVNPGEYFCRDTGDFFWMILKGQDEEMIGRRLYAIMEKISRFSLSQHHNYQIMLYCGVAVRRDDSSAEMMMTHAMFALQTAKGTDRNNVWFYDVELHKQETLQNYIESHMHQALKDKEFRMFLQPKMDMRTGKLGGAEALVRWIPKDGTIIYPNQFIPLFESNGFCSSLDMYMVENVCRKIREWIDAGITPVPISVNQSKILFYEEDYVENLCAVLERYRIPGDLITLEILEGLAAGNIDELNEKIDQLKEKGFRISMDDFGSGYSSFNILGKLHIDELKMDRVFLSAITGKEDERQKIIMAQVVDLAKKLRISTVAEGVETKENETLIRTLGCGYGQGYYYSRPIDEDEFDRKYMEKGNGNHEV</sequence>
<dbReference type="Gene3D" id="3.30.450.20">
    <property type="entry name" value="PAS domain"/>
    <property type="match status" value="1"/>
</dbReference>
<comment type="subcellular location">
    <subcellularLocation>
        <location evidence="1">Cell membrane</location>
        <topology evidence="1">Multi-pass membrane protein</topology>
    </subcellularLocation>
</comment>
<dbReference type="PROSITE" id="PS50887">
    <property type="entry name" value="GGDEF"/>
    <property type="match status" value="1"/>
</dbReference>
<keyword evidence="2" id="KW-1003">Cell membrane</keyword>
<dbReference type="InterPro" id="IPR033479">
    <property type="entry name" value="dCache_1"/>
</dbReference>
<evidence type="ECO:0000256" key="4">
    <source>
        <dbReference type="ARBA" id="ARBA00022989"/>
    </source>
</evidence>
<keyword evidence="4 6" id="KW-1133">Transmembrane helix</keyword>
<evidence type="ECO:0000256" key="1">
    <source>
        <dbReference type="ARBA" id="ARBA00004651"/>
    </source>
</evidence>
<dbReference type="InterPro" id="IPR035919">
    <property type="entry name" value="EAL_sf"/>
</dbReference>
<evidence type="ECO:0000313" key="10">
    <source>
        <dbReference type="Proteomes" id="UP001145094"/>
    </source>
</evidence>
<feature type="transmembrane region" description="Helical" evidence="6">
    <location>
        <begin position="302"/>
        <end position="322"/>
    </location>
</feature>
<dbReference type="Pfam" id="PF02743">
    <property type="entry name" value="dCache_1"/>
    <property type="match status" value="1"/>
</dbReference>
<comment type="caution">
    <text evidence="9">The sequence shown here is derived from an EMBL/GenBank/DDBJ whole genome shotgun (WGS) entry which is preliminary data.</text>
</comment>
<dbReference type="PANTHER" id="PTHR33121">
    <property type="entry name" value="CYCLIC DI-GMP PHOSPHODIESTERASE PDEF"/>
    <property type="match status" value="1"/>
</dbReference>
<dbReference type="InterPro" id="IPR000160">
    <property type="entry name" value="GGDEF_dom"/>
</dbReference>
<feature type="domain" description="GGDEF" evidence="8">
    <location>
        <begin position="359"/>
        <end position="490"/>
    </location>
</feature>
<evidence type="ECO:0000256" key="3">
    <source>
        <dbReference type="ARBA" id="ARBA00022692"/>
    </source>
</evidence>
<dbReference type="CDD" id="cd01949">
    <property type="entry name" value="GGDEF"/>
    <property type="match status" value="1"/>
</dbReference>
<evidence type="ECO:0000259" key="8">
    <source>
        <dbReference type="PROSITE" id="PS50887"/>
    </source>
</evidence>
<evidence type="ECO:0000259" key="7">
    <source>
        <dbReference type="PROSITE" id="PS50883"/>
    </source>
</evidence>
<reference evidence="9" key="2">
    <citation type="submission" date="2022-11" db="EMBL/GenBank/DDBJ databases">
        <title>Draft genome sequence of Sellimonas catena strain 18CBH55.</title>
        <authorList>
            <person name="Hisatomi A."/>
            <person name="Ohkuma M."/>
            <person name="Sakamoto M."/>
        </authorList>
    </citation>
    <scope>NUCLEOTIDE SEQUENCE</scope>
    <source>
        <strain evidence="9">18CBH55</strain>
    </source>
</reference>
<dbReference type="InterPro" id="IPR043128">
    <property type="entry name" value="Rev_trsase/Diguanyl_cyclase"/>
</dbReference>
<dbReference type="EMBL" id="BSCH01000013">
    <property type="protein sequence ID" value="GLG90703.1"/>
    <property type="molecule type" value="Genomic_DNA"/>
</dbReference>
<evidence type="ECO:0000256" key="5">
    <source>
        <dbReference type="ARBA" id="ARBA00023136"/>
    </source>
</evidence>
<dbReference type="Proteomes" id="UP001145094">
    <property type="component" value="Unassembled WGS sequence"/>
</dbReference>
<organism evidence="9 10">
    <name type="scientific">Sellimonas catena</name>
    <dbReference type="NCBI Taxonomy" id="2994035"/>
    <lineage>
        <taxon>Bacteria</taxon>
        <taxon>Bacillati</taxon>
        <taxon>Bacillota</taxon>
        <taxon>Clostridia</taxon>
        <taxon>Lachnospirales</taxon>
        <taxon>Lachnospiraceae</taxon>
        <taxon>Sellimonas</taxon>
    </lineage>
</organism>
<keyword evidence="5 6" id="KW-0472">Membrane</keyword>
<keyword evidence="3 6" id="KW-0812">Transmembrane</keyword>
<dbReference type="NCBIfam" id="TIGR00254">
    <property type="entry name" value="GGDEF"/>
    <property type="match status" value="1"/>
</dbReference>
<dbReference type="PANTHER" id="PTHR33121:SF71">
    <property type="entry name" value="OXYGEN SENSOR PROTEIN DOSP"/>
    <property type="match status" value="1"/>
</dbReference>
<evidence type="ECO:0000313" key="9">
    <source>
        <dbReference type="EMBL" id="GLG90703.1"/>
    </source>
</evidence>
<dbReference type="SUPFAM" id="SSF141868">
    <property type="entry name" value="EAL domain-like"/>
    <property type="match status" value="1"/>
</dbReference>
<reference evidence="9" key="1">
    <citation type="submission" date="2022-11" db="EMBL/GenBank/DDBJ databases">
        <title>Draft genome sequence of Sellimonas catena strain 18CBH55.</title>
        <authorList>
            <person name="Atsushi H."/>
            <person name="Moriya O."/>
            <person name="Mitsuo S."/>
        </authorList>
    </citation>
    <scope>NUCLEOTIDE SEQUENCE</scope>
    <source>
        <strain evidence="9">18CBH55</strain>
    </source>
</reference>
<dbReference type="AlphaFoldDB" id="A0A9W6CIT0"/>
<proteinExistence type="predicted"/>
<evidence type="ECO:0000256" key="6">
    <source>
        <dbReference type="SAM" id="Phobius"/>
    </source>
</evidence>
<dbReference type="InterPro" id="IPR050706">
    <property type="entry name" value="Cyclic-di-GMP_PDE-like"/>
</dbReference>
<dbReference type="InterPro" id="IPR029787">
    <property type="entry name" value="Nucleotide_cyclase"/>
</dbReference>
<dbReference type="CDD" id="cd18773">
    <property type="entry name" value="PDC1_HK_sensor"/>
    <property type="match status" value="1"/>
</dbReference>
<dbReference type="RefSeq" id="WP_281845450.1">
    <property type="nucleotide sequence ID" value="NZ_BSCH01000013.1"/>
</dbReference>
<dbReference type="SUPFAM" id="SSF55073">
    <property type="entry name" value="Nucleotide cyclase"/>
    <property type="match status" value="1"/>
</dbReference>
<feature type="domain" description="EAL" evidence="7">
    <location>
        <begin position="499"/>
        <end position="755"/>
    </location>
</feature>
<dbReference type="CDD" id="cd01948">
    <property type="entry name" value="EAL"/>
    <property type="match status" value="1"/>
</dbReference>
<dbReference type="PROSITE" id="PS50883">
    <property type="entry name" value="EAL"/>
    <property type="match status" value="1"/>
</dbReference>
<dbReference type="Pfam" id="PF00563">
    <property type="entry name" value="EAL"/>
    <property type="match status" value="1"/>
</dbReference>
<reference evidence="9" key="3">
    <citation type="journal article" date="2023" name="Int. J. Syst. Evol. Microbiol.">
        <title>Sellimonas catena sp. nov., isolated from human faeces.</title>
        <authorList>
            <person name="Hisatomi A."/>
            <person name="Ohkuma M."/>
            <person name="Sakamoto M."/>
        </authorList>
    </citation>
    <scope>NUCLEOTIDE SEQUENCE</scope>
    <source>
        <strain evidence="9">18CBH55</strain>
    </source>
</reference>
<dbReference type="SMART" id="SM00267">
    <property type="entry name" value="GGDEF"/>
    <property type="match status" value="1"/>
</dbReference>
<dbReference type="GO" id="GO:0005886">
    <property type="term" value="C:plasma membrane"/>
    <property type="evidence" value="ECO:0007669"/>
    <property type="project" value="UniProtKB-SubCell"/>
</dbReference>
<name>A0A9W6CIT0_9FIRM</name>
<evidence type="ECO:0000256" key="2">
    <source>
        <dbReference type="ARBA" id="ARBA00022475"/>
    </source>
</evidence>
<dbReference type="Gene3D" id="3.20.20.450">
    <property type="entry name" value="EAL domain"/>
    <property type="match status" value="1"/>
</dbReference>
<dbReference type="Gene3D" id="3.30.70.270">
    <property type="match status" value="1"/>
</dbReference>
<protein>
    <submittedName>
        <fullName evidence="9">GGDEF domain-containing protein</fullName>
    </submittedName>
</protein>
<dbReference type="Pfam" id="PF00990">
    <property type="entry name" value="GGDEF"/>
    <property type="match status" value="1"/>
</dbReference>
<dbReference type="SMART" id="SM00052">
    <property type="entry name" value="EAL"/>
    <property type="match status" value="1"/>
</dbReference>
<accession>A0A9W6CIT0</accession>
<dbReference type="GO" id="GO:0071111">
    <property type="term" value="F:cyclic-guanylate-specific phosphodiesterase activity"/>
    <property type="evidence" value="ECO:0007669"/>
    <property type="project" value="InterPro"/>
</dbReference>
<gene>
    <name evidence="9" type="ORF">Selli2_21300</name>
</gene>
<dbReference type="InterPro" id="IPR001633">
    <property type="entry name" value="EAL_dom"/>
</dbReference>